<gene>
    <name evidence="1" type="ORF">CROQUDRAFT_95543</name>
</gene>
<dbReference type="AlphaFoldDB" id="A0A9P6T9Y0"/>
<name>A0A9P6T9Y0_9BASI</name>
<proteinExistence type="predicted"/>
<comment type="caution">
    <text evidence="1">The sequence shown here is derived from an EMBL/GenBank/DDBJ whole genome shotgun (WGS) entry which is preliminary data.</text>
</comment>
<keyword evidence="2" id="KW-1185">Reference proteome</keyword>
<dbReference type="EMBL" id="MU167304">
    <property type="protein sequence ID" value="KAG0144040.1"/>
    <property type="molecule type" value="Genomic_DNA"/>
</dbReference>
<accession>A0A9P6T9Y0</accession>
<sequence length="258" mass="28529">MDKAGHNIVMHAQDRDAGAGGGLTTKHCSAIEPQMIFGGRFFLFALTHYHSKNPSTSEEWSGVPHILNRSLDSDSLTSSFFISSPRPSKIQTSKFQAPSVYAAGSNLQSHHSRLKSCGRSGPCSPTEIPLLRLTSLSSLISQRSSKRSSMAALRRRLVCKSLVSRPRATGTRLNLGFTLTKTGEWRLIPARRLASYRQMWLEKIIFFSSRYLEPPLPLPYTIQAPPTCSYGIVELLLPNLLATLDASEMSDLIDHVKS</sequence>
<reference evidence="1" key="1">
    <citation type="submission" date="2013-11" db="EMBL/GenBank/DDBJ databases">
        <title>Genome sequence of the fusiform rust pathogen reveals effectors for host alternation and coevolution with pine.</title>
        <authorList>
            <consortium name="DOE Joint Genome Institute"/>
            <person name="Smith K."/>
            <person name="Pendleton A."/>
            <person name="Kubisiak T."/>
            <person name="Anderson C."/>
            <person name="Salamov A."/>
            <person name="Aerts A."/>
            <person name="Riley R."/>
            <person name="Clum A."/>
            <person name="Lindquist E."/>
            <person name="Ence D."/>
            <person name="Campbell M."/>
            <person name="Kronenberg Z."/>
            <person name="Feau N."/>
            <person name="Dhillon B."/>
            <person name="Hamelin R."/>
            <person name="Burleigh J."/>
            <person name="Smith J."/>
            <person name="Yandell M."/>
            <person name="Nelson C."/>
            <person name="Grigoriev I."/>
            <person name="Davis J."/>
        </authorList>
    </citation>
    <scope>NUCLEOTIDE SEQUENCE</scope>
    <source>
        <strain evidence="1">G11</strain>
    </source>
</reference>
<evidence type="ECO:0000313" key="2">
    <source>
        <dbReference type="Proteomes" id="UP000886653"/>
    </source>
</evidence>
<organism evidence="1 2">
    <name type="scientific">Cronartium quercuum f. sp. fusiforme G11</name>
    <dbReference type="NCBI Taxonomy" id="708437"/>
    <lineage>
        <taxon>Eukaryota</taxon>
        <taxon>Fungi</taxon>
        <taxon>Dikarya</taxon>
        <taxon>Basidiomycota</taxon>
        <taxon>Pucciniomycotina</taxon>
        <taxon>Pucciniomycetes</taxon>
        <taxon>Pucciniales</taxon>
        <taxon>Coleosporiaceae</taxon>
        <taxon>Cronartium</taxon>
    </lineage>
</organism>
<protein>
    <submittedName>
        <fullName evidence="1">Uncharacterized protein</fullName>
    </submittedName>
</protein>
<dbReference type="Proteomes" id="UP000886653">
    <property type="component" value="Unassembled WGS sequence"/>
</dbReference>
<evidence type="ECO:0000313" key="1">
    <source>
        <dbReference type="EMBL" id="KAG0144040.1"/>
    </source>
</evidence>